<dbReference type="GO" id="GO:0016301">
    <property type="term" value="F:kinase activity"/>
    <property type="evidence" value="ECO:0007669"/>
    <property type="project" value="UniProtKB-KW"/>
</dbReference>
<keyword evidence="4" id="KW-0067">ATP-binding</keyword>
<dbReference type="Pfam" id="PF04263">
    <property type="entry name" value="TPK_catalytic"/>
    <property type="match status" value="1"/>
</dbReference>
<dbReference type="SUPFAM" id="SSF63999">
    <property type="entry name" value="Thiamin pyrophosphokinase, catalytic domain"/>
    <property type="match status" value="1"/>
</dbReference>
<gene>
    <name evidence="7" type="ORF">BCF38_105193</name>
    <name evidence="8" type="ORF">SAMN05421539_105193</name>
</gene>
<dbReference type="InterPro" id="IPR036371">
    <property type="entry name" value="TPK_B1-bd_sf"/>
</dbReference>
<evidence type="ECO:0000256" key="1">
    <source>
        <dbReference type="ARBA" id="ARBA00022679"/>
    </source>
</evidence>
<dbReference type="Gene3D" id="3.40.50.10240">
    <property type="entry name" value="Thiamin pyrophosphokinase, catalytic domain"/>
    <property type="match status" value="1"/>
</dbReference>
<dbReference type="EC" id="2.7.6.2" evidence="5"/>
<dbReference type="InterPro" id="IPR006282">
    <property type="entry name" value="Thi_PPkinase"/>
</dbReference>
<evidence type="ECO:0000256" key="3">
    <source>
        <dbReference type="ARBA" id="ARBA00022777"/>
    </source>
</evidence>
<dbReference type="GO" id="GO:0005524">
    <property type="term" value="F:ATP binding"/>
    <property type="evidence" value="ECO:0007669"/>
    <property type="project" value="UniProtKB-KW"/>
</dbReference>
<proteinExistence type="predicted"/>
<reference evidence="7 9" key="2">
    <citation type="submission" date="2018-03" db="EMBL/GenBank/DDBJ databases">
        <title>Genomic Encyclopedia of Archaeal and Bacterial Type Strains, Phase II (KMG-II): from individual species to whole genera.</title>
        <authorList>
            <person name="Goeker M."/>
        </authorList>
    </citation>
    <scope>NUCLEOTIDE SEQUENCE [LARGE SCALE GENOMIC DNA]</scope>
    <source>
        <strain evidence="7 9">DSM 25227</strain>
    </source>
</reference>
<keyword evidence="3 8" id="KW-0418">Kinase</keyword>
<reference evidence="8 10" key="1">
    <citation type="submission" date="2016-10" db="EMBL/GenBank/DDBJ databases">
        <authorList>
            <person name="Cai Z."/>
        </authorList>
    </citation>
    <scope>NUCLEOTIDE SEQUENCE [LARGE SCALE GENOMIC DNA]</scope>
    <source>
        <strain evidence="8 10">DSM 25227</strain>
    </source>
</reference>
<evidence type="ECO:0000256" key="4">
    <source>
        <dbReference type="ARBA" id="ARBA00022840"/>
    </source>
</evidence>
<keyword evidence="2" id="KW-0547">Nucleotide-binding</keyword>
<evidence type="ECO:0000313" key="10">
    <source>
        <dbReference type="Proteomes" id="UP000251571"/>
    </source>
</evidence>
<dbReference type="SUPFAM" id="SSF63862">
    <property type="entry name" value="Thiamin pyrophosphokinase, substrate-binding domain"/>
    <property type="match status" value="1"/>
</dbReference>
<feature type="domain" description="Thiamin pyrophosphokinase catalytic" evidence="6">
    <location>
        <begin position="31"/>
        <end position="120"/>
    </location>
</feature>
<dbReference type="NCBIfam" id="TIGR01378">
    <property type="entry name" value="thi_PPkinase"/>
    <property type="match status" value="1"/>
</dbReference>
<name>A0A2Y9AQK9_9RHOB</name>
<accession>A0A2Y9AQK9</accession>
<keyword evidence="9" id="KW-1185">Reference proteome</keyword>
<dbReference type="PANTHER" id="PTHR41299">
    <property type="entry name" value="THIAMINE PYROPHOSPHOKINASE"/>
    <property type="match status" value="1"/>
</dbReference>
<dbReference type="InterPro" id="IPR036759">
    <property type="entry name" value="TPK_catalytic_sf"/>
</dbReference>
<dbReference type="Proteomes" id="UP000245839">
    <property type="component" value="Unassembled WGS sequence"/>
</dbReference>
<evidence type="ECO:0000313" key="8">
    <source>
        <dbReference type="EMBL" id="SSA46730.1"/>
    </source>
</evidence>
<organism evidence="8 10">
    <name type="scientific">Jannaschia seohaensis</name>
    <dbReference type="NCBI Taxonomy" id="475081"/>
    <lineage>
        <taxon>Bacteria</taxon>
        <taxon>Pseudomonadati</taxon>
        <taxon>Pseudomonadota</taxon>
        <taxon>Alphaproteobacteria</taxon>
        <taxon>Rhodobacterales</taxon>
        <taxon>Roseobacteraceae</taxon>
        <taxon>Jannaschia</taxon>
    </lineage>
</organism>
<sequence>MNPISTSLSHESAETIVGGADVTMAILKRALTLAPRLAAADGGADAVLAAGLRPDRVVGDMDSLSPEARAAFADVLHPIAEQDSTDFGKALRTSTAPWMLGVGFLGARLDHTLACLTELAVSRAPCVLLSGSDCVCILPPRLRLDLPLGSRVSLWPLGPARGRSIGLNWPVDGLEMAPYGRVGTSNRSNAPRIEIAFEGAPVALLLDQNVLESLLVGLGFHPRPEGEGGL</sequence>
<dbReference type="CDD" id="cd07995">
    <property type="entry name" value="TPK"/>
    <property type="match status" value="1"/>
</dbReference>
<keyword evidence="1" id="KW-0808">Transferase</keyword>
<protein>
    <recommendedName>
        <fullName evidence="5">Thiamine diphosphokinase</fullName>
        <ecNumber evidence="5">2.7.6.2</ecNumber>
    </recommendedName>
</protein>
<dbReference type="InterPro" id="IPR053149">
    <property type="entry name" value="TPK"/>
</dbReference>
<dbReference type="EMBL" id="QGDJ01000005">
    <property type="protein sequence ID" value="PWJ18205.1"/>
    <property type="molecule type" value="Genomic_DNA"/>
</dbReference>
<dbReference type="AlphaFoldDB" id="A0A2Y9AQK9"/>
<evidence type="ECO:0000256" key="2">
    <source>
        <dbReference type="ARBA" id="ARBA00022741"/>
    </source>
</evidence>
<dbReference type="PANTHER" id="PTHR41299:SF1">
    <property type="entry name" value="THIAMINE PYROPHOSPHOKINASE"/>
    <property type="match status" value="1"/>
</dbReference>
<evidence type="ECO:0000313" key="7">
    <source>
        <dbReference type="EMBL" id="PWJ18205.1"/>
    </source>
</evidence>
<dbReference type="Proteomes" id="UP000251571">
    <property type="component" value="Unassembled WGS sequence"/>
</dbReference>
<evidence type="ECO:0000259" key="6">
    <source>
        <dbReference type="Pfam" id="PF04263"/>
    </source>
</evidence>
<dbReference type="InterPro" id="IPR007371">
    <property type="entry name" value="TPK_catalytic"/>
</dbReference>
<dbReference type="GO" id="GO:0006772">
    <property type="term" value="P:thiamine metabolic process"/>
    <property type="evidence" value="ECO:0007669"/>
    <property type="project" value="UniProtKB-UniRule"/>
</dbReference>
<evidence type="ECO:0000313" key="9">
    <source>
        <dbReference type="Proteomes" id="UP000245839"/>
    </source>
</evidence>
<dbReference type="GO" id="GO:0009229">
    <property type="term" value="P:thiamine diphosphate biosynthetic process"/>
    <property type="evidence" value="ECO:0007669"/>
    <property type="project" value="InterPro"/>
</dbReference>
<dbReference type="GO" id="GO:0004788">
    <property type="term" value="F:thiamine diphosphokinase activity"/>
    <property type="evidence" value="ECO:0007669"/>
    <property type="project" value="UniProtKB-UniRule"/>
</dbReference>
<dbReference type="EMBL" id="UETC01000005">
    <property type="protein sequence ID" value="SSA46730.1"/>
    <property type="molecule type" value="Genomic_DNA"/>
</dbReference>
<evidence type="ECO:0000256" key="5">
    <source>
        <dbReference type="NCBIfam" id="TIGR01378"/>
    </source>
</evidence>